<accession>A0A2P2IMY4</accession>
<proteinExistence type="predicted"/>
<evidence type="ECO:0000313" key="1">
    <source>
        <dbReference type="EMBL" id="MBW82592.1"/>
    </source>
</evidence>
<dbReference type="EMBL" id="GGEC01002109">
    <property type="protein sequence ID" value="MBW82592.1"/>
    <property type="molecule type" value="Transcribed_RNA"/>
</dbReference>
<sequence>MIPKRLNVLAICKIFRVEKPNIARKKKVLVVK</sequence>
<dbReference type="AlphaFoldDB" id="A0A2P2IMY4"/>
<name>A0A2P2IMY4_RHIMU</name>
<protein>
    <submittedName>
        <fullName evidence="1">Uncharacterized protein</fullName>
    </submittedName>
</protein>
<reference evidence="1" key="1">
    <citation type="submission" date="2018-02" db="EMBL/GenBank/DDBJ databases">
        <title>Rhizophora mucronata_Transcriptome.</title>
        <authorList>
            <person name="Meera S.P."/>
            <person name="Sreeshan A."/>
            <person name="Augustine A."/>
        </authorList>
    </citation>
    <scope>NUCLEOTIDE SEQUENCE</scope>
    <source>
        <tissue evidence="1">Leaf</tissue>
    </source>
</reference>
<organism evidence="1">
    <name type="scientific">Rhizophora mucronata</name>
    <name type="common">Asiatic mangrove</name>
    <dbReference type="NCBI Taxonomy" id="61149"/>
    <lineage>
        <taxon>Eukaryota</taxon>
        <taxon>Viridiplantae</taxon>
        <taxon>Streptophyta</taxon>
        <taxon>Embryophyta</taxon>
        <taxon>Tracheophyta</taxon>
        <taxon>Spermatophyta</taxon>
        <taxon>Magnoliopsida</taxon>
        <taxon>eudicotyledons</taxon>
        <taxon>Gunneridae</taxon>
        <taxon>Pentapetalae</taxon>
        <taxon>rosids</taxon>
        <taxon>fabids</taxon>
        <taxon>Malpighiales</taxon>
        <taxon>Rhizophoraceae</taxon>
        <taxon>Rhizophora</taxon>
    </lineage>
</organism>